<keyword evidence="13" id="KW-0735">Signal-anchor</keyword>
<proteinExistence type="inferred from homology"/>
<feature type="signal peptide" evidence="14">
    <location>
        <begin position="1"/>
        <end position="31"/>
    </location>
</feature>
<dbReference type="SUPFAM" id="SSF74653">
    <property type="entry name" value="TolA/TonB C-terminal domain"/>
    <property type="match status" value="1"/>
</dbReference>
<dbReference type="RefSeq" id="WP_189572479.1">
    <property type="nucleotide sequence ID" value="NZ_BMXU01000001.1"/>
</dbReference>
<keyword evidence="6 13" id="KW-0997">Cell inner membrane</keyword>
<dbReference type="Proteomes" id="UP001595607">
    <property type="component" value="Unassembled WGS sequence"/>
</dbReference>
<dbReference type="PANTHER" id="PTHR33446">
    <property type="entry name" value="PROTEIN TONB-RELATED"/>
    <property type="match status" value="1"/>
</dbReference>
<gene>
    <name evidence="16" type="ORF">ACFONP_01750</name>
</gene>
<keyword evidence="17" id="KW-1185">Reference proteome</keyword>
<evidence type="ECO:0000256" key="14">
    <source>
        <dbReference type="SAM" id="SignalP"/>
    </source>
</evidence>
<evidence type="ECO:0000256" key="11">
    <source>
        <dbReference type="ARBA" id="ARBA00023136"/>
    </source>
</evidence>
<keyword evidence="7" id="KW-0812">Transmembrane</keyword>
<comment type="subcellular location">
    <subcellularLocation>
        <location evidence="1 13">Cell inner membrane</location>
        <topology evidence="1 13">Single-pass membrane protein</topology>
        <orientation evidence="1 13">Periplasmic side</orientation>
    </subcellularLocation>
</comment>
<dbReference type="Gene3D" id="3.30.2420.10">
    <property type="entry name" value="TonB"/>
    <property type="match status" value="1"/>
</dbReference>
<dbReference type="EMBL" id="JBHRVA010000002">
    <property type="protein sequence ID" value="MFC3301455.1"/>
    <property type="molecule type" value="Genomic_DNA"/>
</dbReference>
<evidence type="ECO:0000256" key="2">
    <source>
        <dbReference type="ARBA" id="ARBA00006555"/>
    </source>
</evidence>
<dbReference type="PROSITE" id="PS52015">
    <property type="entry name" value="TONB_CTD"/>
    <property type="match status" value="1"/>
</dbReference>
<evidence type="ECO:0000256" key="8">
    <source>
        <dbReference type="ARBA" id="ARBA00022737"/>
    </source>
</evidence>
<evidence type="ECO:0000256" key="12">
    <source>
        <dbReference type="ARBA" id="ARBA00025849"/>
    </source>
</evidence>
<feature type="domain" description="TonB C-terminal" evidence="15">
    <location>
        <begin position="29"/>
        <end position="115"/>
    </location>
</feature>
<comment type="similarity">
    <text evidence="2 13">Belongs to the TonB family.</text>
</comment>
<evidence type="ECO:0000313" key="17">
    <source>
        <dbReference type="Proteomes" id="UP001595607"/>
    </source>
</evidence>
<dbReference type="NCBIfam" id="TIGR01352">
    <property type="entry name" value="tonB_Cterm"/>
    <property type="match status" value="1"/>
</dbReference>
<accession>A0ABV7M9K7</accession>
<dbReference type="InterPro" id="IPR037682">
    <property type="entry name" value="TonB_C"/>
</dbReference>
<organism evidence="16 17">
    <name type="scientific">Parvularcula lutaonensis</name>
    <dbReference type="NCBI Taxonomy" id="491923"/>
    <lineage>
        <taxon>Bacteria</taxon>
        <taxon>Pseudomonadati</taxon>
        <taxon>Pseudomonadota</taxon>
        <taxon>Alphaproteobacteria</taxon>
        <taxon>Parvularculales</taxon>
        <taxon>Parvularculaceae</taxon>
        <taxon>Parvularcula</taxon>
    </lineage>
</organism>
<keyword evidence="9 13" id="KW-0653">Protein transport</keyword>
<evidence type="ECO:0000256" key="10">
    <source>
        <dbReference type="ARBA" id="ARBA00022989"/>
    </source>
</evidence>
<dbReference type="Pfam" id="PF03544">
    <property type="entry name" value="TonB_C"/>
    <property type="match status" value="1"/>
</dbReference>
<evidence type="ECO:0000256" key="9">
    <source>
        <dbReference type="ARBA" id="ARBA00022927"/>
    </source>
</evidence>
<keyword evidence="4 13" id="KW-0813">Transport</keyword>
<evidence type="ECO:0000313" key="16">
    <source>
        <dbReference type="EMBL" id="MFC3301455.1"/>
    </source>
</evidence>
<comment type="caution">
    <text evidence="16">The sequence shown here is derived from an EMBL/GenBank/DDBJ whole genome shotgun (WGS) entry which is preliminary data.</text>
</comment>
<name>A0ABV7M9K7_9PROT</name>
<evidence type="ECO:0000256" key="3">
    <source>
        <dbReference type="ARBA" id="ARBA00022362"/>
    </source>
</evidence>
<evidence type="ECO:0000256" key="6">
    <source>
        <dbReference type="ARBA" id="ARBA00022519"/>
    </source>
</evidence>
<comment type="function">
    <text evidence="13">Interacts with outer membrane receptor proteins that carry out high-affinity binding and energy dependent uptake into the periplasmic space of specific substrates. It could act to transduce energy from the cytoplasmic membrane to specific energy-requiring processes in the outer membrane, resulting in the release into the periplasm of ligands bound by these outer membrane proteins.</text>
</comment>
<dbReference type="InterPro" id="IPR003538">
    <property type="entry name" value="TonB"/>
</dbReference>
<dbReference type="PANTHER" id="PTHR33446:SF8">
    <property type="entry name" value="PROTEIN TONB"/>
    <property type="match status" value="1"/>
</dbReference>
<comment type="subunit">
    <text evidence="12">Homodimer. Forms a complex with the accessory proteins ExbB and ExbD.</text>
</comment>
<dbReference type="PRINTS" id="PR01374">
    <property type="entry name" value="TONBPROTEIN"/>
</dbReference>
<keyword evidence="14" id="KW-0732">Signal</keyword>
<evidence type="ECO:0000256" key="1">
    <source>
        <dbReference type="ARBA" id="ARBA00004383"/>
    </source>
</evidence>
<dbReference type="InterPro" id="IPR006260">
    <property type="entry name" value="TonB/TolA_C"/>
</dbReference>
<evidence type="ECO:0000256" key="13">
    <source>
        <dbReference type="RuleBase" id="RU362123"/>
    </source>
</evidence>
<protein>
    <recommendedName>
        <fullName evidence="3 13">Protein TonB</fullName>
    </recommendedName>
</protein>
<reference evidence="17" key="1">
    <citation type="journal article" date="2019" name="Int. J. Syst. Evol. Microbiol.">
        <title>The Global Catalogue of Microorganisms (GCM) 10K type strain sequencing project: providing services to taxonomists for standard genome sequencing and annotation.</title>
        <authorList>
            <consortium name="The Broad Institute Genomics Platform"/>
            <consortium name="The Broad Institute Genome Sequencing Center for Infectious Disease"/>
            <person name="Wu L."/>
            <person name="Ma J."/>
        </authorList>
    </citation>
    <scope>NUCLEOTIDE SEQUENCE [LARGE SCALE GENOMIC DNA]</scope>
    <source>
        <strain evidence="17">KCTC 22245</strain>
    </source>
</reference>
<keyword evidence="8" id="KW-0677">Repeat</keyword>
<keyword evidence="5 13" id="KW-1003">Cell membrane</keyword>
<dbReference type="InterPro" id="IPR051045">
    <property type="entry name" value="TonB-dependent_transducer"/>
</dbReference>
<feature type="chain" id="PRO_5046279922" description="Protein TonB" evidence="14">
    <location>
        <begin position="32"/>
        <end position="115"/>
    </location>
</feature>
<keyword evidence="11" id="KW-0472">Membrane</keyword>
<keyword evidence="10" id="KW-1133">Transmembrane helix</keyword>
<evidence type="ECO:0000256" key="4">
    <source>
        <dbReference type="ARBA" id="ARBA00022448"/>
    </source>
</evidence>
<sequence length="115" mass="12039">MTKKTWSARASIPAVFAAVFLGSVGSSVAFAEEPAVIKAVPPEYPRAAERREMEGAVIVSIDVDGSGKVSNVTVLSAEPAGIFDSAAVAAVKRWKFEAGKPTTGIKKKIAFQMQG</sequence>
<evidence type="ECO:0000256" key="5">
    <source>
        <dbReference type="ARBA" id="ARBA00022475"/>
    </source>
</evidence>
<evidence type="ECO:0000259" key="15">
    <source>
        <dbReference type="PROSITE" id="PS52015"/>
    </source>
</evidence>
<evidence type="ECO:0000256" key="7">
    <source>
        <dbReference type="ARBA" id="ARBA00022692"/>
    </source>
</evidence>